<name>A0A811KTN0_9BILA</name>
<dbReference type="Proteomes" id="UP000783686">
    <property type="component" value="Unassembled WGS sequence"/>
</dbReference>
<dbReference type="EMBL" id="CAJFCW020000004">
    <property type="protein sequence ID" value="CAG9111298.1"/>
    <property type="molecule type" value="Genomic_DNA"/>
</dbReference>
<gene>
    <name evidence="2" type="ORF">BOKJ2_LOCUS7885</name>
</gene>
<organism evidence="2 3">
    <name type="scientific">Bursaphelenchus okinawaensis</name>
    <dbReference type="NCBI Taxonomy" id="465554"/>
    <lineage>
        <taxon>Eukaryota</taxon>
        <taxon>Metazoa</taxon>
        <taxon>Ecdysozoa</taxon>
        <taxon>Nematoda</taxon>
        <taxon>Chromadorea</taxon>
        <taxon>Rhabditida</taxon>
        <taxon>Tylenchina</taxon>
        <taxon>Tylenchomorpha</taxon>
        <taxon>Aphelenchoidea</taxon>
        <taxon>Aphelenchoididae</taxon>
        <taxon>Bursaphelenchus</taxon>
    </lineage>
</organism>
<evidence type="ECO:0000313" key="2">
    <source>
        <dbReference type="EMBL" id="CAD5218675.1"/>
    </source>
</evidence>
<evidence type="ECO:0000313" key="3">
    <source>
        <dbReference type="Proteomes" id="UP000614601"/>
    </source>
</evidence>
<feature type="compositionally biased region" description="Polar residues" evidence="1">
    <location>
        <begin position="7"/>
        <end position="33"/>
    </location>
</feature>
<dbReference type="AlphaFoldDB" id="A0A811KTN0"/>
<sequence length="128" mass="14916">MTHIDSFEQSTPYKHSPSTSFATKADYTPTSYFGRSPGEHNRTNESSLVFSKKGPNDDSEYYSSTIIRIYNKYVEKVEHAKVPLYKRVLHCLSGVMSERKGKYTMVNYRLPQNNNNKVSFISYRRIRD</sequence>
<evidence type="ECO:0000256" key="1">
    <source>
        <dbReference type="SAM" id="MobiDB-lite"/>
    </source>
</evidence>
<reference evidence="2" key="1">
    <citation type="submission" date="2020-09" db="EMBL/GenBank/DDBJ databases">
        <authorList>
            <person name="Kikuchi T."/>
        </authorList>
    </citation>
    <scope>NUCLEOTIDE SEQUENCE</scope>
    <source>
        <strain evidence="2">SH1</strain>
    </source>
</reference>
<dbReference type="EMBL" id="CAJFDH010000004">
    <property type="protein sequence ID" value="CAD5218675.1"/>
    <property type="molecule type" value="Genomic_DNA"/>
</dbReference>
<protein>
    <submittedName>
        <fullName evidence="2">Uncharacterized protein</fullName>
    </submittedName>
</protein>
<dbReference type="Proteomes" id="UP000614601">
    <property type="component" value="Unassembled WGS sequence"/>
</dbReference>
<keyword evidence="3" id="KW-1185">Reference proteome</keyword>
<dbReference type="OrthoDB" id="10464224at2759"/>
<comment type="caution">
    <text evidence="2">The sequence shown here is derived from an EMBL/GenBank/DDBJ whole genome shotgun (WGS) entry which is preliminary data.</text>
</comment>
<feature type="region of interest" description="Disordered" evidence="1">
    <location>
        <begin position="1"/>
        <end position="57"/>
    </location>
</feature>
<proteinExistence type="predicted"/>
<accession>A0A811KTN0</accession>